<keyword evidence="3" id="KW-1185">Reference proteome</keyword>
<feature type="transmembrane region" description="Helical" evidence="1">
    <location>
        <begin position="187"/>
        <end position="205"/>
    </location>
</feature>
<feature type="transmembrane region" description="Helical" evidence="1">
    <location>
        <begin position="274"/>
        <end position="292"/>
    </location>
</feature>
<protein>
    <submittedName>
        <fullName evidence="2">Uncharacterized protein</fullName>
    </submittedName>
</protein>
<feature type="transmembrane region" description="Helical" evidence="1">
    <location>
        <begin position="501"/>
        <end position="523"/>
    </location>
</feature>
<name>A0A7M5X4C9_9CNID</name>
<organism evidence="2 3">
    <name type="scientific">Clytia hemisphaerica</name>
    <dbReference type="NCBI Taxonomy" id="252671"/>
    <lineage>
        <taxon>Eukaryota</taxon>
        <taxon>Metazoa</taxon>
        <taxon>Cnidaria</taxon>
        <taxon>Hydrozoa</taxon>
        <taxon>Hydroidolina</taxon>
        <taxon>Leptothecata</taxon>
        <taxon>Obeliida</taxon>
        <taxon>Clytiidae</taxon>
        <taxon>Clytia</taxon>
    </lineage>
</organism>
<evidence type="ECO:0000256" key="1">
    <source>
        <dbReference type="SAM" id="Phobius"/>
    </source>
</evidence>
<feature type="transmembrane region" description="Helical" evidence="1">
    <location>
        <begin position="225"/>
        <end position="245"/>
    </location>
</feature>
<feature type="transmembrane region" description="Helical" evidence="1">
    <location>
        <begin position="543"/>
        <end position="567"/>
    </location>
</feature>
<evidence type="ECO:0000313" key="3">
    <source>
        <dbReference type="Proteomes" id="UP000594262"/>
    </source>
</evidence>
<keyword evidence="1" id="KW-0472">Membrane</keyword>
<feature type="transmembrane region" description="Helical" evidence="1">
    <location>
        <begin position="127"/>
        <end position="149"/>
    </location>
</feature>
<feature type="transmembrane region" description="Helical" evidence="1">
    <location>
        <begin position="588"/>
        <end position="610"/>
    </location>
</feature>
<reference evidence="2" key="1">
    <citation type="submission" date="2021-01" db="UniProtKB">
        <authorList>
            <consortium name="EnsemblMetazoa"/>
        </authorList>
    </citation>
    <scope>IDENTIFICATION</scope>
</reference>
<evidence type="ECO:0000313" key="2">
    <source>
        <dbReference type="EnsemblMetazoa" id="CLYHEMP017259.1"/>
    </source>
</evidence>
<feature type="transmembrane region" description="Helical" evidence="1">
    <location>
        <begin position="641"/>
        <end position="664"/>
    </location>
</feature>
<keyword evidence="1" id="KW-1133">Transmembrane helix</keyword>
<sequence>MENETSLPVEKTCSLDNNLTAMVDSQSLALQKEVDSLANQPMLQGVLKHNNKDNVESLKTLVTTEATTENEEGSEHLMKIETNLQNVVLDKENLDIDDAGDKQITTSDTTKFKCVTRFQSYFGGLSLQFASILAIASLFIITLATTLYWKLYTPKRELSQTVQILNLIAYYLIEEFTRPLLRIGRGIMVYSFLFHCLFFPVQIWIDFEFSKRLKPTFDRIRQPNFLIISLAIMSLVISLACHYIRDVEISQITSLVEQTEHFVEMIKHFTLNDLWYYSGIIHVPCIPIIIWYEYMEEGNCINFNPYKPFKVDITWEDVFFVWELSSIFALAIYFYDDLVVFFEQYSTPEPTLLEKTSTFIFGEPQPEQDLIEHSFDWMLHTPMVEWIRDSPLVECITDNIEPLIEWMKDNIDIMTEWIKDNIDLLVEWMRNTSLVEWMSNNLLISLELFVLTSPIIMYLVFYTIVVAMSTTHFIGLIILATFRFTRTLTQQMTWKTIIHSLVLSSILMTTSFYLYTYLPLMAISGYLPQLTGLNTVLELGNGLVFSVINICGSFFLAVISPLLIIMIHTDITNGIALSKILYTIKRNVTLKNMYLVLQVTFGTLCVAIYFKPESAFVIFSFIQLHLPTLLHYLISGISFTVNLYIGLFFGIFLPLLITWAHVILANLAVSSKQ</sequence>
<dbReference type="EnsemblMetazoa" id="CLYHEMT017259.1">
    <property type="protein sequence ID" value="CLYHEMP017259.1"/>
    <property type="gene ID" value="CLYHEMG017259"/>
</dbReference>
<keyword evidence="1" id="KW-0812">Transmembrane</keyword>
<dbReference type="AlphaFoldDB" id="A0A7M5X4C9"/>
<feature type="transmembrane region" description="Helical" evidence="1">
    <location>
        <begin position="313"/>
        <end position="335"/>
    </location>
</feature>
<accession>A0A7M5X4C9</accession>
<proteinExistence type="predicted"/>
<feature type="transmembrane region" description="Helical" evidence="1">
    <location>
        <begin position="455"/>
        <end position="480"/>
    </location>
</feature>
<dbReference type="Proteomes" id="UP000594262">
    <property type="component" value="Unplaced"/>
</dbReference>
<feature type="transmembrane region" description="Helical" evidence="1">
    <location>
        <begin position="616"/>
        <end position="634"/>
    </location>
</feature>